<organism evidence="1 2">
    <name type="scientific">Iphiclides podalirius</name>
    <name type="common">scarce swallowtail</name>
    <dbReference type="NCBI Taxonomy" id="110791"/>
    <lineage>
        <taxon>Eukaryota</taxon>
        <taxon>Metazoa</taxon>
        <taxon>Ecdysozoa</taxon>
        <taxon>Arthropoda</taxon>
        <taxon>Hexapoda</taxon>
        <taxon>Insecta</taxon>
        <taxon>Pterygota</taxon>
        <taxon>Neoptera</taxon>
        <taxon>Endopterygota</taxon>
        <taxon>Lepidoptera</taxon>
        <taxon>Glossata</taxon>
        <taxon>Ditrysia</taxon>
        <taxon>Papilionoidea</taxon>
        <taxon>Papilionidae</taxon>
        <taxon>Papilioninae</taxon>
        <taxon>Iphiclides</taxon>
    </lineage>
</organism>
<dbReference type="PROSITE" id="PS51257">
    <property type="entry name" value="PROKAR_LIPOPROTEIN"/>
    <property type="match status" value="1"/>
</dbReference>
<gene>
    <name evidence="1" type="ORF">IPOD504_LOCUS8172</name>
</gene>
<protein>
    <submittedName>
        <fullName evidence="1">Uncharacterized protein</fullName>
    </submittedName>
</protein>
<keyword evidence="2" id="KW-1185">Reference proteome</keyword>
<feature type="non-terminal residue" evidence="1">
    <location>
        <position position="102"/>
    </location>
</feature>
<name>A0ABN8IAP4_9NEOP</name>
<dbReference type="Proteomes" id="UP000837857">
    <property type="component" value="Chromosome 20"/>
</dbReference>
<reference evidence="1" key="1">
    <citation type="submission" date="2022-03" db="EMBL/GenBank/DDBJ databases">
        <authorList>
            <person name="Martin H S."/>
        </authorList>
    </citation>
    <scope>NUCLEOTIDE SEQUENCE</scope>
</reference>
<evidence type="ECO:0000313" key="2">
    <source>
        <dbReference type="Proteomes" id="UP000837857"/>
    </source>
</evidence>
<dbReference type="EMBL" id="OW152832">
    <property type="protein sequence ID" value="CAH2052323.1"/>
    <property type="molecule type" value="Genomic_DNA"/>
</dbReference>
<sequence length="102" mass="10709">MERRRSVRLKPTKEADLFGIKSSSGPSISASCEFIPAVIIAIQLTAAQSSLGLRFIESDGSPSGGGRAVVKMAVLSPPRITSGGLGTAAHLIRHVQARIDVR</sequence>
<proteinExistence type="predicted"/>
<evidence type="ECO:0000313" key="1">
    <source>
        <dbReference type="EMBL" id="CAH2052323.1"/>
    </source>
</evidence>
<accession>A0ABN8IAP4</accession>